<name>A0A0A9CEN9_ARUDO</name>
<sequence>MWGFFRMDLYLNLLSDAAAKVH</sequence>
<proteinExistence type="predicted"/>
<dbReference type="AlphaFoldDB" id="A0A0A9CEN9"/>
<reference evidence="1" key="2">
    <citation type="journal article" date="2015" name="Data Brief">
        <title>Shoot transcriptome of the giant reed, Arundo donax.</title>
        <authorList>
            <person name="Barrero R.A."/>
            <person name="Guerrero F.D."/>
            <person name="Moolhuijzen P."/>
            <person name="Goolsby J.A."/>
            <person name="Tidwell J."/>
            <person name="Bellgard S.E."/>
            <person name="Bellgard M.I."/>
        </authorList>
    </citation>
    <scope>NUCLEOTIDE SEQUENCE</scope>
    <source>
        <tissue evidence="1">Shoot tissue taken approximately 20 cm above the soil surface</tissue>
    </source>
</reference>
<protein>
    <submittedName>
        <fullName evidence="1">Uncharacterized protein</fullName>
    </submittedName>
</protein>
<dbReference type="EMBL" id="GBRH01224972">
    <property type="protein sequence ID" value="JAD72923.1"/>
    <property type="molecule type" value="Transcribed_RNA"/>
</dbReference>
<evidence type="ECO:0000313" key="1">
    <source>
        <dbReference type="EMBL" id="JAD72923.1"/>
    </source>
</evidence>
<organism evidence="1">
    <name type="scientific">Arundo donax</name>
    <name type="common">Giant reed</name>
    <name type="synonym">Donax arundinaceus</name>
    <dbReference type="NCBI Taxonomy" id="35708"/>
    <lineage>
        <taxon>Eukaryota</taxon>
        <taxon>Viridiplantae</taxon>
        <taxon>Streptophyta</taxon>
        <taxon>Embryophyta</taxon>
        <taxon>Tracheophyta</taxon>
        <taxon>Spermatophyta</taxon>
        <taxon>Magnoliopsida</taxon>
        <taxon>Liliopsida</taxon>
        <taxon>Poales</taxon>
        <taxon>Poaceae</taxon>
        <taxon>PACMAD clade</taxon>
        <taxon>Arundinoideae</taxon>
        <taxon>Arundineae</taxon>
        <taxon>Arundo</taxon>
    </lineage>
</organism>
<accession>A0A0A9CEN9</accession>
<reference evidence="1" key="1">
    <citation type="submission" date="2014-09" db="EMBL/GenBank/DDBJ databases">
        <authorList>
            <person name="Magalhaes I.L.F."/>
            <person name="Oliveira U."/>
            <person name="Santos F.R."/>
            <person name="Vidigal T.H.D.A."/>
            <person name="Brescovit A.D."/>
            <person name="Santos A.J."/>
        </authorList>
    </citation>
    <scope>NUCLEOTIDE SEQUENCE</scope>
    <source>
        <tissue evidence="1">Shoot tissue taken approximately 20 cm above the soil surface</tissue>
    </source>
</reference>